<dbReference type="PROSITE" id="PS50111">
    <property type="entry name" value="CHEMOTAXIS_TRANSDUC_2"/>
    <property type="match status" value="1"/>
</dbReference>
<dbReference type="InterPro" id="IPR004089">
    <property type="entry name" value="MCPsignal_dom"/>
</dbReference>
<dbReference type="RefSeq" id="WP_307256142.1">
    <property type="nucleotide sequence ID" value="NZ_JAUSUC010000004.1"/>
</dbReference>
<keyword evidence="8" id="KW-1133">Transmembrane helix</keyword>
<evidence type="ECO:0000256" key="8">
    <source>
        <dbReference type="SAM" id="Phobius"/>
    </source>
</evidence>
<gene>
    <name evidence="11" type="ORF">J2S13_000549</name>
</gene>
<dbReference type="SMART" id="SM00304">
    <property type="entry name" value="HAMP"/>
    <property type="match status" value="1"/>
</dbReference>
<dbReference type="SUPFAM" id="SSF58104">
    <property type="entry name" value="Methyl-accepting chemotaxis protein (MCP) signaling domain"/>
    <property type="match status" value="1"/>
</dbReference>
<keyword evidence="8" id="KW-0812">Transmembrane</keyword>
<evidence type="ECO:0000313" key="12">
    <source>
        <dbReference type="Proteomes" id="UP001237207"/>
    </source>
</evidence>
<feature type="transmembrane region" description="Helical" evidence="8">
    <location>
        <begin position="12"/>
        <end position="36"/>
    </location>
</feature>
<organism evidence="11 12">
    <name type="scientific">Oikeobacillus pervagus</name>
    <dbReference type="NCBI Taxonomy" id="1325931"/>
    <lineage>
        <taxon>Bacteria</taxon>
        <taxon>Bacillati</taxon>
        <taxon>Bacillota</taxon>
        <taxon>Bacilli</taxon>
        <taxon>Bacillales</taxon>
        <taxon>Bacillaceae</taxon>
        <taxon>Oikeobacillus</taxon>
    </lineage>
</organism>
<reference evidence="11" key="1">
    <citation type="submission" date="2023-07" db="EMBL/GenBank/DDBJ databases">
        <title>Genomic Encyclopedia of Type Strains, Phase IV (KMG-IV): sequencing the most valuable type-strain genomes for metagenomic binning, comparative biology and taxonomic classification.</title>
        <authorList>
            <person name="Goeker M."/>
        </authorList>
    </citation>
    <scope>NUCLEOTIDE SEQUENCE</scope>
    <source>
        <strain evidence="11">DSM 23947</strain>
    </source>
</reference>
<dbReference type="PANTHER" id="PTHR32089">
    <property type="entry name" value="METHYL-ACCEPTING CHEMOTAXIS PROTEIN MCPB"/>
    <property type="match status" value="1"/>
</dbReference>
<evidence type="ECO:0000256" key="3">
    <source>
        <dbReference type="ARBA" id="ARBA00023136"/>
    </source>
</evidence>
<dbReference type="Gene3D" id="1.10.287.950">
    <property type="entry name" value="Methyl-accepting chemotaxis protein"/>
    <property type="match status" value="1"/>
</dbReference>
<evidence type="ECO:0000256" key="6">
    <source>
        <dbReference type="PROSITE-ProRule" id="PRU00284"/>
    </source>
</evidence>
<dbReference type="Proteomes" id="UP001237207">
    <property type="component" value="Unassembled WGS sequence"/>
</dbReference>
<evidence type="ECO:0000256" key="7">
    <source>
        <dbReference type="SAM" id="Coils"/>
    </source>
</evidence>
<evidence type="ECO:0000259" key="10">
    <source>
        <dbReference type="PROSITE" id="PS50885"/>
    </source>
</evidence>
<feature type="domain" description="Methyl-accepting transducer" evidence="9">
    <location>
        <begin position="142"/>
        <end position="392"/>
    </location>
</feature>
<dbReference type="PROSITE" id="PS50885">
    <property type="entry name" value="HAMP"/>
    <property type="match status" value="1"/>
</dbReference>
<evidence type="ECO:0000256" key="1">
    <source>
        <dbReference type="ARBA" id="ARBA00004236"/>
    </source>
</evidence>
<dbReference type="InterPro" id="IPR003660">
    <property type="entry name" value="HAMP_dom"/>
</dbReference>
<dbReference type="Pfam" id="PF00015">
    <property type="entry name" value="MCPsignal"/>
    <property type="match status" value="1"/>
</dbReference>
<dbReference type="Pfam" id="PF00672">
    <property type="entry name" value="HAMP"/>
    <property type="match status" value="1"/>
</dbReference>
<dbReference type="GO" id="GO:0007165">
    <property type="term" value="P:signal transduction"/>
    <property type="evidence" value="ECO:0007669"/>
    <property type="project" value="UniProtKB-KW"/>
</dbReference>
<keyword evidence="2" id="KW-1003">Cell membrane</keyword>
<evidence type="ECO:0000256" key="4">
    <source>
        <dbReference type="ARBA" id="ARBA00023224"/>
    </source>
</evidence>
<keyword evidence="4 6" id="KW-0807">Transducer</keyword>
<dbReference type="SMART" id="SM00283">
    <property type="entry name" value="MA"/>
    <property type="match status" value="1"/>
</dbReference>
<comment type="caution">
    <text evidence="11">The sequence shown here is derived from an EMBL/GenBank/DDBJ whole genome shotgun (WGS) entry which is preliminary data.</text>
</comment>
<keyword evidence="7" id="KW-0175">Coiled coil</keyword>
<feature type="domain" description="HAMP" evidence="10">
    <location>
        <begin position="70"/>
        <end position="123"/>
    </location>
</feature>
<dbReference type="AlphaFoldDB" id="A0AAJ1WIA7"/>
<dbReference type="PANTHER" id="PTHR32089:SF112">
    <property type="entry name" value="LYSOZYME-LIKE PROTEIN-RELATED"/>
    <property type="match status" value="1"/>
</dbReference>
<feature type="coiled-coil region" evidence="7">
    <location>
        <begin position="315"/>
        <end position="342"/>
    </location>
</feature>
<protein>
    <submittedName>
        <fullName evidence="11">Methyl-accepting chemotaxis protein</fullName>
    </submittedName>
</protein>
<comment type="similarity">
    <text evidence="5">Belongs to the methyl-accepting chemotaxis (MCP) protein family.</text>
</comment>
<sequence length="428" mass="46816">MKKKSFRFGLRNKLVVFTTALAIITYSTSAFFIYYIHPNFTPHLNEMVFTISTLLLGITWSGILAYFAGSIFVKPLQNLEQAALEAAKGDIHQDVKLPKGQDEMRSLAKAFNVMLGNLREMVHKIDDNFTLTNESVITISEEAQKASRQAESIARTVDEISSGAESSAISIQTTAELMEDVIDMAGQVQEQAKASENQSNEMVLGLNQSKQAIDTLIHGIKRLTRNNEKSLEAVKRLEGNANKVGQIIQLVGDIAAQTNLLALNASIEAARAGEHGKGFAVVADEVRKLADESATAVQGTTELMKRIQQEVGSVVQQISLQVQSANEEVKKVAEANAVIEEMTVTIHEVASTTEAISTLVDRQMECIQHTSEQSQEVAAIAEETSAGAEEVTEATKEQARVADRIEKITESLSKQAEELKSTIVRFHL</sequence>
<dbReference type="GO" id="GO:0005886">
    <property type="term" value="C:plasma membrane"/>
    <property type="evidence" value="ECO:0007669"/>
    <property type="project" value="UniProtKB-SubCell"/>
</dbReference>
<accession>A0AAJ1WIA7</accession>
<feature type="transmembrane region" description="Helical" evidence="8">
    <location>
        <begin position="48"/>
        <end position="68"/>
    </location>
</feature>
<dbReference type="Gene3D" id="6.10.340.10">
    <property type="match status" value="1"/>
</dbReference>
<evidence type="ECO:0000313" key="11">
    <source>
        <dbReference type="EMBL" id="MDQ0214153.1"/>
    </source>
</evidence>
<evidence type="ECO:0000256" key="5">
    <source>
        <dbReference type="ARBA" id="ARBA00029447"/>
    </source>
</evidence>
<name>A0AAJ1WIA7_9BACI</name>
<evidence type="ECO:0000256" key="2">
    <source>
        <dbReference type="ARBA" id="ARBA00022475"/>
    </source>
</evidence>
<evidence type="ECO:0000259" key="9">
    <source>
        <dbReference type="PROSITE" id="PS50111"/>
    </source>
</evidence>
<dbReference type="EMBL" id="JAUSUC010000004">
    <property type="protein sequence ID" value="MDQ0214153.1"/>
    <property type="molecule type" value="Genomic_DNA"/>
</dbReference>
<keyword evidence="3 8" id="KW-0472">Membrane</keyword>
<proteinExistence type="inferred from homology"/>
<keyword evidence="12" id="KW-1185">Reference proteome</keyword>
<dbReference type="CDD" id="cd06225">
    <property type="entry name" value="HAMP"/>
    <property type="match status" value="1"/>
</dbReference>
<comment type="subcellular location">
    <subcellularLocation>
        <location evidence="1">Cell membrane</location>
    </subcellularLocation>
</comment>